<dbReference type="Proteomes" id="UP000019246">
    <property type="component" value="Unassembled WGS sequence"/>
</dbReference>
<dbReference type="Gene3D" id="1.10.3210.10">
    <property type="entry name" value="Hypothetical protein af1432"/>
    <property type="match status" value="1"/>
</dbReference>
<comment type="caution">
    <text evidence="2">The sequence shown here is derived from an EMBL/GenBank/DDBJ whole genome shotgun (WGS) entry which is preliminary data.</text>
</comment>
<dbReference type="InterPro" id="IPR052194">
    <property type="entry name" value="MESH1"/>
</dbReference>
<name>W7B822_9LIST</name>
<dbReference type="PANTHER" id="PTHR46246:SF1">
    <property type="entry name" value="GUANOSINE-3',5'-BIS(DIPHOSPHATE) 3'-PYROPHOSPHOHYDROLASE MESH1"/>
    <property type="match status" value="1"/>
</dbReference>
<dbReference type="SUPFAM" id="SSF109604">
    <property type="entry name" value="HD-domain/PDEase-like"/>
    <property type="match status" value="1"/>
</dbReference>
<dbReference type="RefSeq" id="WP_149023328.1">
    <property type="nucleotide sequence ID" value="NZ_AOCG01000008.1"/>
</dbReference>
<evidence type="ECO:0000259" key="1">
    <source>
        <dbReference type="SMART" id="SM00471"/>
    </source>
</evidence>
<reference evidence="2 3" key="1">
    <citation type="journal article" date="2014" name="Int. J. Syst. Evol. Microbiol.">
        <title>Listeria floridensis sp. nov., Listeria aquatica sp. nov., Listeria cornellensis sp. nov., Listeria riparia sp. nov. and Listeria grandensis sp. nov., from agricultural and natural environments.</title>
        <authorList>
            <person name="den Bakker H.C."/>
            <person name="Warchocki S."/>
            <person name="Wright E.M."/>
            <person name="Allred A.F."/>
            <person name="Ahlstrom C."/>
            <person name="Manuel C.S."/>
            <person name="Stasiewicz M.J."/>
            <person name="Burrell A."/>
            <person name="Roof S."/>
            <person name="Strawn L."/>
            <person name="Fortes E.D."/>
            <person name="Nightingale K.K."/>
            <person name="Kephart D."/>
            <person name="Wiedmann M."/>
        </authorList>
    </citation>
    <scope>NUCLEOTIDE SEQUENCE [LARGE SCALE GENOMIC DNA]</scope>
    <source>
        <strain evidence="2 3">FSL S10-1188</strain>
    </source>
</reference>
<keyword evidence="3" id="KW-1185">Reference proteome</keyword>
<dbReference type="CDD" id="cd00077">
    <property type="entry name" value="HDc"/>
    <property type="match status" value="1"/>
</dbReference>
<gene>
    <name evidence="2" type="ORF">MAQA_07998</name>
</gene>
<evidence type="ECO:0000313" key="2">
    <source>
        <dbReference type="EMBL" id="EUJ19016.1"/>
    </source>
</evidence>
<dbReference type="InterPro" id="IPR003607">
    <property type="entry name" value="HD/PDEase_dom"/>
</dbReference>
<dbReference type="PATRIC" id="fig|1265818.5.peg.1609"/>
<evidence type="ECO:0000313" key="3">
    <source>
        <dbReference type="Proteomes" id="UP000019246"/>
    </source>
</evidence>
<dbReference type="GO" id="GO:0008893">
    <property type="term" value="F:guanosine-3',5'-bis(diphosphate) 3'-diphosphatase activity"/>
    <property type="evidence" value="ECO:0007669"/>
    <property type="project" value="TreeGrafter"/>
</dbReference>
<dbReference type="SMART" id="SM00471">
    <property type="entry name" value="HDc"/>
    <property type="match status" value="1"/>
</dbReference>
<accession>W7B822</accession>
<proteinExistence type="predicted"/>
<dbReference type="OrthoDB" id="9802385at2"/>
<dbReference type="PANTHER" id="PTHR46246">
    <property type="entry name" value="GUANOSINE-3',5'-BIS(DIPHOSPHATE) 3'-PYROPHOSPHOHYDROLASE MESH1"/>
    <property type="match status" value="1"/>
</dbReference>
<dbReference type="STRING" id="1265818.MAQA_07998"/>
<sequence>MYEKALEFARKAHASQKRKITGEKYFSHPFNVARILNAAGFPEYVVAAGLLHDVVEDTDVTREDITREFGEETANLVMAHTEDKTKTWEERKAHTIETVRDGSLEVKALIVADKLDNLSSIRYAMSMEGNRVWNHFKRGYDEQKWYYTGVLDAMTTGLSNEEIPAFFYSLCEACSYCFSALMSKNEWLTSVVLQISGRTLVFGKMD</sequence>
<organism evidence="2 3">
    <name type="scientific">Listeria aquatica FSL S10-1188</name>
    <dbReference type="NCBI Taxonomy" id="1265818"/>
    <lineage>
        <taxon>Bacteria</taxon>
        <taxon>Bacillati</taxon>
        <taxon>Bacillota</taxon>
        <taxon>Bacilli</taxon>
        <taxon>Bacillales</taxon>
        <taxon>Listeriaceae</taxon>
        <taxon>Listeria</taxon>
    </lineage>
</organism>
<protein>
    <recommendedName>
        <fullName evidence="1">HD/PDEase domain-containing protein</fullName>
    </recommendedName>
</protein>
<dbReference type="Pfam" id="PF13328">
    <property type="entry name" value="HD_4"/>
    <property type="match status" value="1"/>
</dbReference>
<dbReference type="AlphaFoldDB" id="W7B822"/>
<feature type="domain" description="HD/PDEase" evidence="1">
    <location>
        <begin position="21"/>
        <end position="127"/>
    </location>
</feature>
<dbReference type="EMBL" id="AOCG01000008">
    <property type="protein sequence ID" value="EUJ19016.1"/>
    <property type="molecule type" value="Genomic_DNA"/>
</dbReference>